<protein>
    <submittedName>
        <fullName evidence="1">CotD family spore coat protein</fullName>
    </submittedName>
</protein>
<dbReference type="Proteomes" id="UP001172743">
    <property type="component" value="Unassembled WGS sequence"/>
</dbReference>
<keyword evidence="1" id="KW-0167">Capsid protein</keyword>
<name>A0ABT8GLZ8_9BACL</name>
<dbReference type="InterPro" id="IPR020108">
    <property type="entry name" value="Spore_coat_CotD"/>
</dbReference>
<keyword evidence="1" id="KW-0946">Virion</keyword>
<dbReference type="Pfam" id="PF11122">
    <property type="entry name" value="Spore-coat_CotD"/>
    <property type="match status" value="1"/>
</dbReference>
<sequence>MNRRHHCGGRCNNPICCPPNVFPTQVAPARISPTQHIVKTNIFNTVVPHCHPVHTTTVNRHNTHHQHFFPRTESVVNEFTETQEFFPPYNAGTVGNMGAPVRRRRGFFNF</sequence>
<comment type="caution">
    <text evidence="1">The sequence shown here is derived from an EMBL/GenBank/DDBJ whole genome shotgun (WGS) entry which is preliminary data.</text>
</comment>
<keyword evidence="2" id="KW-1185">Reference proteome</keyword>
<evidence type="ECO:0000313" key="2">
    <source>
        <dbReference type="Proteomes" id="UP001172743"/>
    </source>
</evidence>
<accession>A0ABT8GLZ8</accession>
<organism evidence="1 2">
    <name type="scientific">Ureibacillus aquaedulcis</name>
    <dbReference type="NCBI Taxonomy" id="3058421"/>
    <lineage>
        <taxon>Bacteria</taxon>
        <taxon>Bacillati</taxon>
        <taxon>Bacillota</taxon>
        <taxon>Bacilli</taxon>
        <taxon>Bacillales</taxon>
        <taxon>Caryophanaceae</taxon>
        <taxon>Ureibacillus</taxon>
    </lineage>
</organism>
<evidence type="ECO:0000313" key="1">
    <source>
        <dbReference type="EMBL" id="MDN4492438.1"/>
    </source>
</evidence>
<proteinExistence type="predicted"/>
<reference evidence="1" key="1">
    <citation type="submission" date="2023-07" db="EMBL/GenBank/DDBJ databases">
        <title>Ureibacillus sp. isolated from freshwater well.</title>
        <authorList>
            <person name="Kirdat K."/>
            <person name="Bhatt A."/>
            <person name="Teware R."/>
            <person name="Bhavsar Y."/>
            <person name="Yadav A."/>
        </authorList>
    </citation>
    <scope>NUCLEOTIDE SEQUENCE</scope>
    <source>
        <strain evidence="1">BA0131</strain>
    </source>
</reference>
<dbReference type="RefSeq" id="WP_301136551.1">
    <property type="nucleotide sequence ID" value="NZ_JAUHTQ010000002.1"/>
</dbReference>
<gene>
    <name evidence="1" type="ORF">QYB95_02680</name>
</gene>
<dbReference type="EMBL" id="JAUHTQ010000002">
    <property type="protein sequence ID" value="MDN4492438.1"/>
    <property type="molecule type" value="Genomic_DNA"/>
</dbReference>